<proteinExistence type="predicted"/>
<dbReference type="InterPro" id="IPR037919">
    <property type="entry name" value="OGT"/>
</dbReference>
<dbReference type="RefSeq" id="WP_091153826.1">
    <property type="nucleotide sequence ID" value="NZ_FNOT01000004.1"/>
</dbReference>
<dbReference type="SUPFAM" id="SSF48452">
    <property type="entry name" value="TPR-like"/>
    <property type="match status" value="1"/>
</dbReference>
<dbReference type="Gene3D" id="1.25.40.10">
    <property type="entry name" value="Tetratricopeptide repeat domain"/>
    <property type="match status" value="2"/>
</dbReference>
<dbReference type="PROSITE" id="PS50005">
    <property type="entry name" value="TPR"/>
    <property type="match status" value="1"/>
</dbReference>
<sequence length="285" mass="30206">MREDLDGRLRRLRACRDADAVIELGCDLVDAGRPEDAERCFRRAAELGDALGWFNLGNSLAARGRVEEAADAYERALAGGERDAWVNLGLVLEELGDLAGAMRAYRGAGAAGDTQGGLQLAFLLHEQGEHEQAIAVAAELAATGDDVAAAVVTCWQWAASHDTSLEVDLRAGADRFPGARVALAALLRVTDRAAEARFTLERGAKLGEVQAWLPLGNFYAEDLADVEAAEEAYRAGIAAGDSYCHHNLAVLLADRGDLDGAVEHFRLGAADGDDLAARALRELGG</sequence>
<keyword evidence="1" id="KW-0802">TPR repeat</keyword>
<dbReference type="AlphaFoldDB" id="A0A1H3G742"/>
<dbReference type="Pfam" id="PF07721">
    <property type="entry name" value="TPR_4"/>
    <property type="match status" value="2"/>
</dbReference>
<gene>
    <name evidence="2" type="ORF">SAMN05660209_01761</name>
</gene>
<keyword evidence="3" id="KW-1185">Reference proteome</keyword>
<name>A0A1H3G742_9ACTN</name>
<dbReference type="PANTHER" id="PTHR44366">
    <property type="entry name" value="UDP-N-ACETYLGLUCOSAMINE--PEPTIDE N-ACETYLGLUCOSAMINYLTRANSFERASE 110 KDA SUBUNIT"/>
    <property type="match status" value="1"/>
</dbReference>
<dbReference type="GO" id="GO:0042802">
    <property type="term" value="F:identical protein binding"/>
    <property type="evidence" value="ECO:0007669"/>
    <property type="project" value="InterPro"/>
</dbReference>
<dbReference type="Pfam" id="PF13181">
    <property type="entry name" value="TPR_8"/>
    <property type="match status" value="1"/>
</dbReference>
<dbReference type="InterPro" id="IPR011990">
    <property type="entry name" value="TPR-like_helical_dom_sf"/>
</dbReference>
<dbReference type="OrthoDB" id="5181078at2"/>
<dbReference type="STRING" id="1137993.SAMN05660209_01761"/>
<organism evidence="2 3">
    <name type="scientific">Geodermatophilus africanus</name>
    <dbReference type="NCBI Taxonomy" id="1137993"/>
    <lineage>
        <taxon>Bacteria</taxon>
        <taxon>Bacillati</taxon>
        <taxon>Actinomycetota</taxon>
        <taxon>Actinomycetes</taxon>
        <taxon>Geodermatophilales</taxon>
        <taxon>Geodermatophilaceae</taxon>
        <taxon>Geodermatophilus</taxon>
    </lineage>
</organism>
<dbReference type="GO" id="GO:0097363">
    <property type="term" value="F:protein O-acetylglucosaminyltransferase activity"/>
    <property type="evidence" value="ECO:0007669"/>
    <property type="project" value="TreeGrafter"/>
</dbReference>
<protein>
    <submittedName>
        <fullName evidence="2">Tetratricopeptide repeat-containing protein</fullName>
    </submittedName>
</protein>
<evidence type="ECO:0000313" key="3">
    <source>
        <dbReference type="Proteomes" id="UP000198921"/>
    </source>
</evidence>
<evidence type="ECO:0000313" key="2">
    <source>
        <dbReference type="EMBL" id="SDX99081.1"/>
    </source>
</evidence>
<dbReference type="EMBL" id="FNOT01000004">
    <property type="protein sequence ID" value="SDX99081.1"/>
    <property type="molecule type" value="Genomic_DNA"/>
</dbReference>
<evidence type="ECO:0000256" key="1">
    <source>
        <dbReference type="PROSITE-ProRule" id="PRU00339"/>
    </source>
</evidence>
<reference evidence="3" key="1">
    <citation type="submission" date="2016-10" db="EMBL/GenBank/DDBJ databases">
        <authorList>
            <person name="Varghese N."/>
            <person name="Submissions S."/>
        </authorList>
    </citation>
    <scope>NUCLEOTIDE SEQUENCE [LARGE SCALE GENOMIC DNA]</scope>
    <source>
        <strain evidence="3">DSM 45422</strain>
    </source>
</reference>
<dbReference type="InterPro" id="IPR019734">
    <property type="entry name" value="TPR_rpt"/>
</dbReference>
<dbReference type="InterPro" id="IPR011717">
    <property type="entry name" value="TPR-4"/>
</dbReference>
<dbReference type="Pfam" id="PF13432">
    <property type="entry name" value="TPR_16"/>
    <property type="match status" value="1"/>
</dbReference>
<dbReference type="PANTHER" id="PTHR44366:SF1">
    <property type="entry name" value="UDP-N-ACETYLGLUCOSAMINE--PEPTIDE N-ACETYLGLUCOSAMINYLTRANSFERASE 110 KDA SUBUNIT"/>
    <property type="match status" value="1"/>
</dbReference>
<dbReference type="Proteomes" id="UP000198921">
    <property type="component" value="Unassembled WGS sequence"/>
</dbReference>
<feature type="repeat" description="TPR" evidence="1">
    <location>
        <begin position="50"/>
        <end position="83"/>
    </location>
</feature>
<accession>A0A1H3G742</accession>
<dbReference type="GO" id="GO:0006493">
    <property type="term" value="P:protein O-linked glycosylation"/>
    <property type="evidence" value="ECO:0007669"/>
    <property type="project" value="InterPro"/>
</dbReference>